<sequence>MLFQMERKKMRKKYGKRINARNYDIAELNDEESPHGHEVSFDVIKDRLQYAGADRILTCQSGKGEKKGNDDDDDEDE</sequence>
<evidence type="ECO:0000313" key="1">
    <source>
        <dbReference type="EMBL" id="PIO73790.1"/>
    </source>
</evidence>
<dbReference type="EMBL" id="KZ345386">
    <property type="protein sequence ID" value="PIO73790.1"/>
    <property type="molecule type" value="Genomic_DNA"/>
</dbReference>
<name>A0A2G9UWA7_TELCI</name>
<keyword evidence="2" id="KW-1185">Reference proteome</keyword>
<dbReference type="AlphaFoldDB" id="A0A2G9UWA7"/>
<protein>
    <submittedName>
        <fullName evidence="1">Uncharacterized protein</fullName>
    </submittedName>
</protein>
<organism evidence="1 2">
    <name type="scientific">Teladorsagia circumcincta</name>
    <name type="common">Brown stomach worm</name>
    <name type="synonym">Ostertagia circumcincta</name>
    <dbReference type="NCBI Taxonomy" id="45464"/>
    <lineage>
        <taxon>Eukaryota</taxon>
        <taxon>Metazoa</taxon>
        <taxon>Ecdysozoa</taxon>
        <taxon>Nematoda</taxon>
        <taxon>Chromadorea</taxon>
        <taxon>Rhabditida</taxon>
        <taxon>Rhabditina</taxon>
        <taxon>Rhabditomorpha</taxon>
        <taxon>Strongyloidea</taxon>
        <taxon>Trichostrongylidae</taxon>
        <taxon>Teladorsagia</taxon>
    </lineage>
</organism>
<proteinExistence type="predicted"/>
<evidence type="ECO:0000313" key="2">
    <source>
        <dbReference type="Proteomes" id="UP000230423"/>
    </source>
</evidence>
<reference evidence="1 2" key="1">
    <citation type="submission" date="2015-09" db="EMBL/GenBank/DDBJ databases">
        <title>Draft genome of the parasitic nematode Teladorsagia circumcincta isolate WARC Sus (inbred).</title>
        <authorList>
            <person name="Mitreva M."/>
        </authorList>
    </citation>
    <scope>NUCLEOTIDE SEQUENCE [LARGE SCALE GENOMIC DNA]</scope>
    <source>
        <strain evidence="1 2">S</strain>
    </source>
</reference>
<accession>A0A2G9UWA7</accession>
<dbReference type="Proteomes" id="UP000230423">
    <property type="component" value="Unassembled WGS sequence"/>
</dbReference>
<gene>
    <name evidence="1" type="ORF">TELCIR_04231</name>
</gene>